<dbReference type="Proteomes" id="UP000178256">
    <property type="component" value="Unassembled WGS sequence"/>
</dbReference>
<gene>
    <name evidence="1" type="ORF">A2925_01810</name>
</gene>
<evidence type="ECO:0000313" key="2">
    <source>
        <dbReference type="Proteomes" id="UP000178256"/>
    </source>
</evidence>
<protein>
    <submittedName>
        <fullName evidence="1">Uncharacterized protein</fullName>
    </submittedName>
</protein>
<sequence>MNIRNTWRRFLFWAICLPLKIRWFVLGGYYARLAVQARYLYRQSDLFKMRWQELDLNYAENTFDNVATHFFRKAKSGPAVIRRRIFMDWILNRPPQPYCLRDQD</sequence>
<comment type="caution">
    <text evidence="1">The sequence shown here is derived from an EMBL/GenBank/DDBJ whole genome shotgun (WGS) entry which is preliminary data.</text>
</comment>
<organism evidence="1 2">
    <name type="scientific">Candidatus Yanofskybacteria bacterium RIFCSPLOWO2_01_FULL_44_22</name>
    <dbReference type="NCBI Taxonomy" id="1802697"/>
    <lineage>
        <taxon>Bacteria</taxon>
        <taxon>Candidatus Yanofskyibacteriota</taxon>
    </lineage>
</organism>
<dbReference type="AlphaFoldDB" id="A0A1F8GJV6"/>
<dbReference type="STRING" id="1802697.A2925_01810"/>
<proteinExistence type="predicted"/>
<evidence type="ECO:0000313" key="1">
    <source>
        <dbReference type="EMBL" id="OGN25611.1"/>
    </source>
</evidence>
<name>A0A1F8GJV6_9BACT</name>
<dbReference type="EMBL" id="MGKL01000016">
    <property type="protein sequence ID" value="OGN25611.1"/>
    <property type="molecule type" value="Genomic_DNA"/>
</dbReference>
<reference evidence="1 2" key="1">
    <citation type="journal article" date="2016" name="Nat. Commun.">
        <title>Thousands of microbial genomes shed light on interconnected biogeochemical processes in an aquifer system.</title>
        <authorList>
            <person name="Anantharaman K."/>
            <person name="Brown C.T."/>
            <person name="Hug L.A."/>
            <person name="Sharon I."/>
            <person name="Castelle C.J."/>
            <person name="Probst A.J."/>
            <person name="Thomas B.C."/>
            <person name="Singh A."/>
            <person name="Wilkins M.J."/>
            <person name="Karaoz U."/>
            <person name="Brodie E.L."/>
            <person name="Williams K.H."/>
            <person name="Hubbard S.S."/>
            <person name="Banfield J.F."/>
        </authorList>
    </citation>
    <scope>NUCLEOTIDE SEQUENCE [LARGE SCALE GENOMIC DNA]</scope>
</reference>
<accession>A0A1F8GJV6</accession>